<evidence type="ECO:0000256" key="1">
    <source>
        <dbReference type="SAM" id="SignalP"/>
    </source>
</evidence>
<dbReference type="Proteomes" id="UP001309876">
    <property type="component" value="Unassembled WGS sequence"/>
</dbReference>
<dbReference type="InterPro" id="IPR011050">
    <property type="entry name" value="Pectin_lyase_fold/virulence"/>
</dbReference>
<feature type="signal peptide" evidence="1">
    <location>
        <begin position="1"/>
        <end position="18"/>
    </location>
</feature>
<evidence type="ECO:0000313" key="3">
    <source>
        <dbReference type="Proteomes" id="UP001309876"/>
    </source>
</evidence>
<accession>A0AAN7YG22</accession>
<dbReference type="EMBL" id="JAVRRJ010000004">
    <property type="protein sequence ID" value="KAK5085232.1"/>
    <property type="molecule type" value="Genomic_DNA"/>
</dbReference>
<comment type="caution">
    <text evidence="2">The sequence shown here is derived from an EMBL/GenBank/DDBJ whole genome shotgun (WGS) entry which is preliminary data.</text>
</comment>
<evidence type="ECO:0000313" key="2">
    <source>
        <dbReference type="EMBL" id="KAK5085232.1"/>
    </source>
</evidence>
<gene>
    <name evidence="2" type="ORF">LTR05_004513</name>
</gene>
<keyword evidence="1" id="KW-0732">Signal</keyword>
<keyword evidence="3" id="KW-1185">Reference proteome</keyword>
<proteinExistence type="predicted"/>
<name>A0AAN7YG22_9EURO</name>
<dbReference type="InterPro" id="IPR012334">
    <property type="entry name" value="Pectin_lyas_fold"/>
</dbReference>
<feature type="chain" id="PRO_5042966727" description="Right handed beta helix domain-containing protein" evidence="1">
    <location>
        <begin position="19"/>
        <end position="349"/>
    </location>
</feature>
<reference evidence="2 3" key="1">
    <citation type="submission" date="2023-08" db="EMBL/GenBank/DDBJ databases">
        <title>Black Yeasts Isolated from many extreme environments.</title>
        <authorList>
            <person name="Coleine C."/>
            <person name="Stajich J.E."/>
            <person name="Selbmann L."/>
        </authorList>
    </citation>
    <scope>NUCLEOTIDE SEQUENCE [LARGE SCALE GENOMIC DNA]</scope>
    <source>
        <strain evidence="2 3">CCFEE 5910</strain>
    </source>
</reference>
<dbReference type="SUPFAM" id="SSF51126">
    <property type="entry name" value="Pectin lyase-like"/>
    <property type="match status" value="1"/>
</dbReference>
<sequence>MSNIILVLLLSLCCTIHALPSHGGAEVYVHAGQSIQSAINAAQAGTRIKVGAGTYAEQLTISKDGIALIGDGATLVPPAVPAVNTCTGIAGGTTNAGICVTGSGIELAPFVVEHQKVLSVEKPVTDVFITGFNVNGFDGANVLVVGGEDTRVTDNNLYNGGQYGFLAAGSTNTVVSKNNVVSEQSLRYIAICTDNFSGARVVRNHISGYSVGLCVQTSGSEIAFNEVTNGCVGSFVDPNVNGAQVVHNSFGASNPACIGQSPIIGGVVIFAADNTNVQSNVIRDQRAGGVAAGIILVDALEFGPDLVANDNKIVDNVLVNNDYDIFVNTTGTGNVIADNQCTLPAELCA</sequence>
<dbReference type="Gene3D" id="2.160.20.10">
    <property type="entry name" value="Single-stranded right-handed beta-helix, Pectin lyase-like"/>
    <property type="match status" value="1"/>
</dbReference>
<protein>
    <recommendedName>
        <fullName evidence="4">Right handed beta helix domain-containing protein</fullName>
    </recommendedName>
</protein>
<evidence type="ECO:0008006" key="4">
    <source>
        <dbReference type="Google" id="ProtNLM"/>
    </source>
</evidence>
<organism evidence="2 3">
    <name type="scientific">Lithohypha guttulata</name>
    <dbReference type="NCBI Taxonomy" id="1690604"/>
    <lineage>
        <taxon>Eukaryota</taxon>
        <taxon>Fungi</taxon>
        <taxon>Dikarya</taxon>
        <taxon>Ascomycota</taxon>
        <taxon>Pezizomycotina</taxon>
        <taxon>Eurotiomycetes</taxon>
        <taxon>Chaetothyriomycetidae</taxon>
        <taxon>Chaetothyriales</taxon>
        <taxon>Trichomeriaceae</taxon>
        <taxon>Lithohypha</taxon>
    </lineage>
</organism>
<dbReference type="AlphaFoldDB" id="A0AAN7YG22"/>